<sequence>MCYLNKKNGPKSNITKACLSTSNLCPSQKDPSVVALSDIFIGPSLYVCPSCRAKKTKHDKVNICYKCQVQEINRETRKLVK</sequence>
<dbReference type="AlphaFoldDB" id="A0A2P5A633"/>
<accession>A0A2P5A633</accession>
<proteinExistence type="predicted"/>
<dbReference type="Proteomes" id="UP000237105">
    <property type="component" value="Unassembled WGS sequence"/>
</dbReference>
<gene>
    <name evidence="1" type="ORF">PanWU01x14_365130</name>
</gene>
<reference evidence="2" key="1">
    <citation type="submission" date="2016-06" db="EMBL/GenBank/DDBJ databases">
        <title>Parallel loss of symbiosis genes in relatives of nitrogen-fixing non-legume Parasponia.</title>
        <authorList>
            <person name="Van Velzen R."/>
            <person name="Holmer R."/>
            <person name="Bu F."/>
            <person name="Rutten L."/>
            <person name="Van Zeijl A."/>
            <person name="Liu W."/>
            <person name="Santuari L."/>
            <person name="Cao Q."/>
            <person name="Sharma T."/>
            <person name="Shen D."/>
            <person name="Roswanjaya Y."/>
            <person name="Wardhani T."/>
            <person name="Kalhor M.S."/>
            <person name="Jansen J."/>
            <person name="Van den Hoogen J."/>
            <person name="Gungor B."/>
            <person name="Hartog M."/>
            <person name="Hontelez J."/>
            <person name="Verver J."/>
            <person name="Yang W.-C."/>
            <person name="Schijlen E."/>
            <person name="Repin R."/>
            <person name="Schilthuizen M."/>
            <person name="Schranz E."/>
            <person name="Heidstra R."/>
            <person name="Miyata K."/>
            <person name="Fedorova E."/>
            <person name="Kohlen W."/>
            <person name="Bisseling T."/>
            <person name="Smit S."/>
            <person name="Geurts R."/>
        </authorList>
    </citation>
    <scope>NUCLEOTIDE SEQUENCE [LARGE SCALE GENOMIC DNA]</scope>
    <source>
        <strain evidence="2">cv. WU1-14</strain>
    </source>
</reference>
<dbReference type="EMBL" id="JXTB01000883">
    <property type="protein sequence ID" value="PON32003.1"/>
    <property type="molecule type" value="Genomic_DNA"/>
</dbReference>
<evidence type="ECO:0000313" key="2">
    <source>
        <dbReference type="Proteomes" id="UP000237105"/>
    </source>
</evidence>
<keyword evidence="2" id="KW-1185">Reference proteome</keyword>
<name>A0A2P5A633_PARAD</name>
<evidence type="ECO:0000313" key="1">
    <source>
        <dbReference type="EMBL" id="PON32003.1"/>
    </source>
</evidence>
<comment type="caution">
    <text evidence="1">The sequence shown here is derived from an EMBL/GenBank/DDBJ whole genome shotgun (WGS) entry which is preliminary data.</text>
</comment>
<dbReference type="OrthoDB" id="10454427at2759"/>
<organism evidence="1 2">
    <name type="scientific">Parasponia andersonii</name>
    <name type="common">Sponia andersonii</name>
    <dbReference type="NCBI Taxonomy" id="3476"/>
    <lineage>
        <taxon>Eukaryota</taxon>
        <taxon>Viridiplantae</taxon>
        <taxon>Streptophyta</taxon>
        <taxon>Embryophyta</taxon>
        <taxon>Tracheophyta</taxon>
        <taxon>Spermatophyta</taxon>
        <taxon>Magnoliopsida</taxon>
        <taxon>eudicotyledons</taxon>
        <taxon>Gunneridae</taxon>
        <taxon>Pentapetalae</taxon>
        <taxon>rosids</taxon>
        <taxon>fabids</taxon>
        <taxon>Rosales</taxon>
        <taxon>Cannabaceae</taxon>
        <taxon>Parasponia</taxon>
    </lineage>
</organism>
<protein>
    <submittedName>
        <fullName evidence="1">Uncharacterized protein</fullName>
    </submittedName>
</protein>